<evidence type="ECO:0000256" key="1">
    <source>
        <dbReference type="ARBA" id="ARBA00023235"/>
    </source>
</evidence>
<evidence type="ECO:0000259" key="4">
    <source>
        <dbReference type="Pfam" id="PF01261"/>
    </source>
</evidence>
<gene>
    <name evidence="5" type="ORF">GQE99_04900</name>
</gene>
<evidence type="ECO:0000256" key="2">
    <source>
        <dbReference type="PIRNR" id="PIRNR006241"/>
    </source>
</evidence>
<dbReference type="RefSeq" id="WP_161350478.1">
    <property type="nucleotide sequence ID" value="NZ_WTUX01000010.1"/>
</dbReference>
<keyword evidence="1 2" id="KW-0413">Isomerase</keyword>
<proteinExistence type="inferred from homology"/>
<dbReference type="PANTHER" id="PTHR43489:SF6">
    <property type="entry name" value="HYDROXYPYRUVATE ISOMERASE-RELATED"/>
    <property type="match status" value="1"/>
</dbReference>
<feature type="active site" description="Proton donor/acceptor" evidence="3">
    <location>
        <position position="137"/>
    </location>
</feature>
<reference evidence="5 6" key="1">
    <citation type="submission" date="2019-12" db="EMBL/GenBank/DDBJ databases">
        <title>Maritimibacter sp. nov. sp. isolated from sea sand.</title>
        <authorList>
            <person name="Kim J."/>
            <person name="Jeong S.E."/>
            <person name="Jung H.S."/>
            <person name="Jeon C.O."/>
        </authorList>
    </citation>
    <scope>NUCLEOTIDE SEQUENCE [LARGE SCALE GENOMIC DNA]</scope>
    <source>
        <strain evidence="5 6">DP07</strain>
    </source>
</reference>
<evidence type="ECO:0000256" key="3">
    <source>
        <dbReference type="PIRSR" id="PIRSR006241-50"/>
    </source>
</evidence>
<dbReference type="AlphaFoldDB" id="A0A845LWN0"/>
<dbReference type="EMBL" id="WTUX01000010">
    <property type="protein sequence ID" value="MZR12350.1"/>
    <property type="molecule type" value="Genomic_DNA"/>
</dbReference>
<evidence type="ECO:0000313" key="6">
    <source>
        <dbReference type="Proteomes" id="UP000467322"/>
    </source>
</evidence>
<dbReference type="GO" id="GO:0008903">
    <property type="term" value="F:hydroxypyruvate isomerase activity"/>
    <property type="evidence" value="ECO:0007669"/>
    <property type="project" value="TreeGrafter"/>
</dbReference>
<dbReference type="Proteomes" id="UP000467322">
    <property type="component" value="Unassembled WGS sequence"/>
</dbReference>
<comment type="caution">
    <text evidence="5">The sequence shown here is derived from an EMBL/GenBank/DDBJ whole genome shotgun (WGS) entry which is preliminary data.</text>
</comment>
<dbReference type="InterPro" id="IPR036237">
    <property type="entry name" value="Xyl_isomerase-like_sf"/>
</dbReference>
<dbReference type="PANTHER" id="PTHR43489">
    <property type="entry name" value="ISOMERASE"/>
    <property type="match status" value="1"/>
</dbReference>
<dbReference type="InterPro" id="IPR026040">
    <property type="entry name" value="HyI-like"/>
</dbReference>
<feature type="active site" description="Proton donor/acceptor" evidence="3">
    <location>
        <position position="234"/>
    </location>
</feature>
<name>A0A845LWN0_9RHOB</name>
<dbReference type="Gene3D" id="3.20.20.150">
    <property type="entry name" value="Divalent-metal-dependent TIM barrel enzymes"/>
    <property type="match status" value="1"/>
</dbReference>
<dbReference type="InterPro" id="IPR013022">
    <property type="entry name" value="Xyl_isomerase-like_TIM-brl"/>
</dbReference>
<dbReference type="Pfam" id="PF01261">
    <property type="entry name" value="AP_endonuc_2"/>
    <property type="match status" value="1"/>
</dbReference>
<dbReference type="InterPro" id="IPR050417">
    <property type="entry name" value="Sugar_Epim/Isomerase"/>
</dbReference>
<organism evidence="5 6">
    <name type="scientific">Maritimibacter harenae</name>
    <dbReference type="NCBI Taxonomy" id="2606218"/>
    <lineage>
        <taxon>Bacteria</taxon>
        <taxon>Pseudomonadati</taxon>
        <taxon>Pseudomonadota</taxon>
        <taxon>Alphaproteobacteria</taxon>
        <taxon>Rhodobacterales</taxon>
        <taxon>Roseobacteraceae</taxon>
        <taxon>Maritimibacter</taxon>
    </lineage>
</organism>
<sequence length="254" mass="28037">MPKFAANISYLFRELPFLDRFAAAADHGFRGVEALFPYDDAVSQMNRRLERAGLEMVLINAPPPNWAGGERGFAAVPGMTERFRHDFTRARRFAEALGARHLHLMAGKASGLLARTTFVENLRWAAAQTPELSLTIEPINGVDMPGYFLNDFDLAAEILDEVAAPNLGLQFDMYHAQKITGDGHAVWETHGHRAVHIQVASVPDRTAPVAGAVDFPAFFARLDETGYGGWVSAEYNPPPDTRDSLDWMRLAQGA</sequence>
<comment type="similarity">
    <text evidence="2">Belongs to the hyi family.</text>
</comment>
<evidence type="ECO:0000313" key="5">
    <source>
        <dbReference type="EMBL" id="MZR12350.1"/>
    </source>
</evidence>
<dbReference type="PIRSF" id="PIRSF006241">
    <property type="entry name" value="HyI"/>
    <property type="match status" value="1"/>
</dbReference>
<dbReference type="GO" id="GO:0046487">
    <property type="term" value="P:glyoxylate metabolic process"/>
    <property type="evidence" value="ECO:0007669"/>
    <property type="project" value="TreeGrafter"/>
</dbReference>
<dbReference type="SUPFAM" id="SSF51658">
    <property type="entry name" value="Xylose isomerase-like"/>
    <property type="match status" value="1"/>
</dbReference>
<keyword evidence="6" id="KW-1185">Reference proteome</keyword>
<protein>
    <submittedName>
        <fullName evidence="5">TIM barrel protein</fullName>
    </submittedName>
</protein>
<feature type="domain" description="Xylose isomerase-like TIM barrel" evidence="4">
    <location>
        <begin position="21"/>
        <end position="249"/>
    </location>
</feature>
<accession>A0A845LWN0</accession>